<dbReference type="EMBL" id="KV417526">
    <property type="protein sequence ID" value="KZP24419.1"/>
    <property type="molecule type" value="Genomic_DNA"/>
</dbReference>
<reference evidence="1 2" key="1">
    <citation type="journal article" date="2016" name="Mol. Biol. Evol.">
        <title>Comparative Genomics of Early-Diverging Mushroom-Forming Fungi Provides Insights into the Origins of Lignocellulose Decay Capabilities.</title>
        <authorList>
            <person name="Nagy L.G."/>
            <person name="Riley R."/>
            <person name="Tritt A."/>
            <person name="Adam C."/>
            <person name="Daum C."/>
            <person name="Floudas D."/>
            <person name="Sun H."/>
            <person name="Yadav J.S."/>
            <person name="Pangilinan J."/>
            <person name="Larsson K.H."/>
            <person name="Matsuura K."/>
            <person name="Barry K."/>
            <person name="Labutti K."/>
            <person name="Kuo R."/>
            <person name="Ohm R.A."/>
            <person name="Bhattacharya S.S."/>
            <person name="Shirouzu T."/>
            <person name="Yoshinaga Y."/>
            <person name="Martin F.M."/>
            <person name="Grigoriev I.V."/>
            <person name="Hibbett D.S."/>
        </authorList>
    </citation>
    <scope>NUCLEOTIDE SEQUENCE [LARGE SCALE GENOMIC DNA]</scope>
    <source>
        <strain evidence="1 2">CBS 109695</strain>
    </source>
</reference>
<keyword evidence="2" id="KW-1185">Reference proteome</keyword>
<evidence type="ECO:0000313" key="2">
    <source>
        <dbReference type="Proteomes" id="UP000076532"/>
    </source>
</evidence>
<feature type="non-terminal residue" evidence="1">
    <location>
        <position position="71"/>
    </location>
</feature>
<dbReference type="Proteomes" id="UP000076532">
    <property type="component" value="Unassembled WGS sequence"/>
</dbReference>
<proteinExistence type="predicted"/>
<protein>
    <submittedName>
        <fullName evidence="1">Uncharacterized protein</fullName>
    </submittedName>
</protein>
<sequence length="71" mass="7729">MEACFFAIEVALDPGAEDDVEYRAARDIDRDAEGTFSTSNPPWCDLGLRTAVQSAAHLSSRSDHIVSHLPP</sequence>
<dbReference type="AlphaFoldDB" id="A0A166MX72"/>
<evidence type="ECO:0000313" key="1">
    <source>
        <dbReference type="EMBL" id="KZP24419.1"/>
    </source>
</evidence>
<organism evidence="1 2">
    <name type="scientific">Athelia psychrophila</name>
    <dbReference type="NCBI Taxonomy" id="1759441"/>
    <lineage>
        <taxon>Eukaryota</taxon>
        <taxon>Fungi</taxon>
        <taxon>Dikarya</taxon>
        <taxon>Basidiomycota</taxon>
        <taxon>Agaricomycotina</taxon>
        <taxon>Agaricomycetes</taxon>
        <taxon>Agaricomycetidae</taxon>
        <taxon>Atheliales</taxon>
        <taxon>Atheliaceae</taxon>
        <taxon>Athelia</taxon>
    </lineage>
</organism>
<accession>A0A166MX72</accession>
<gene>
    <name evidence="1" type="ORF">FIBSPDRAFT_857096</name>
</gene>
<name>A0A166MX72_9AGAM</name>